<dbReference type="OrthoDB" id="5944513at2"/>
<accession>A0A514BW49</accession>
<gene>
    <name evidence="3" type="ORF">FKV23_16965</name>
</gene>
<feature type="region of interest" description="Disordered" evidence="1">
    <location>
        <begin position="232"/>
        <end position="258"/>
    </location>
</feature>
<sequence>MGESLLKGLLLKGVFLKAAIVVIALTACTQSGADVAVAAGTAVSHDSAEAGDADIPRIYVDRVFEKSVDKGTNFYLNLYQEALSMCQEAGASTKPLSPDDEARVGTERWQYWRVPGRLAYRVESWEFATGETPSTACHFDLQTSEARHAYFDREKTVYLDMLTGESRVAPPKPENLGAYDLTADNDRYAAEPGWDGPNQQAVLGQPCNEWQHGAAESICVWSAGEKWGFSAGPHADLQGGTPSTHRIDLKIDPPPNGTGARLTTRRFNIDQGIDLDEILPAEVANGM</sequence>
<evidence type="ECO:0000256" key="1">
    <source>
        <dbReference type="SAM" id="MobiDB-lite"/>
    </source>
</evidence>
<feature type="chain" id="PRO_5021764746" evidence="2">
    <location>
        <begin position="34"/>
        <end position="287"/>
    </location>
</feature>
<dbReference type="EMBL" id="CP041242">
    <property type="protein sequence ID" value="QDH71597.1"/>
    <property type="molecule type" value="Genomic_DNA"/>
</dbReference>
<dbReference type="KEGG" id="lyj:FKV23_16965"/>
<evidence type="ECO:0000256" key="2">
    <source>
        <dbReference type="SAM" id="SignalP"/>
    </source>
</evidence>
<evidence type="ECO:0000313" key="3">
    <source>
        <dbReference type="EMBL" id="QDH71597.1"/>
    </source>
</evidence>
<dbReference type="Proteomes" id="UP000317199">
    <property type="component" value="Chromosome"/>
</dbReference>
<evidence type="ECO:0000313" key="4">
    <source>
        <dbReference type="Proteomes" id="UP000317199"/>
    </source>
</evidence>
<dbReference type="PROSITE" id="PS51257">
    <property type="entry name" value="PROKAR_LIPOPROTEIN"/>
    <property type="match status" value="1"/>
</dbReference>
<dbReference type="RefSeq" id="WP_141624928.1">
    <property type="nucleotide sequence ID" value="NZ_CP041242.1"/>
</dbReference>
<keyword evidence="4" id="KW-1185">Reference proteome</keyword>
<organism evidence="3 4">
    <name type="scientific">Marilutibacter alkalisoli</name>
    <dbReference type="NCBI Taxonomy" id="2591633"/>
    <lineage>
        <taxon>Bacteria</taxon>
        <taxon>Pseudomonadati</taxon>
        <taxon>Pseudomonadota</taxon>
        <taxon>Gammaproteobacteria</taxon>
        <taxon>Lysobacterales</taxon>
        <taxon>Lysobacteraceae</taxon>
        <taxon>Marilutibacter</taxon>
    </lineage>
</organism>
<reference evidence="3 4" key="1">
    <citation type="submission" date="2019-06" db="EMBL/GenBank/DDBJ databases">
        <title>Lysobacter alkalisoli sp. nov. isolated from saline-alkali soil.</title>
        <authorList>
            <person name="Sun J.-Q."/>
            <person name="Xu L."/>
        </authorList>
    </citation>
    <scope>NUCLEOTIDE SEQUENCE [LARGE SCALE GENOMIC DNA]</scope>
    <source>
        <strain evidence="3 4">SJ-36</strain>
    </source>
</reference>
<proteinExistence type="predicted"/>
<feature type="signal peptide" evidence="2">
    <location>
        <begin position="1"/>
        <end position="33"/>
    </location>
</feature>
<name>A0A514BW49_9GAMM</name>
<dbReference type="AlphaFoldDB" id="A0A514BW49"/>
<protein>
    <submittedName>
        <fullName evidence="3">Uncharacterized protein</fullName>
    </submittedName>
</protein>
<keyword evidence="2" id="KW-0732">Signal</keyword>